<evidence type="ECO:0000313" key="5">
    <source>
        <dbReference type="Proteomes" id="UP000800036"/>
    </source>
</evidence>
<evidence type="ECO:0000256" key="2">
    <source>
        <dbReference type="SAM" id="Phobius"/>
    </source>
</evidence>
<dbReference type="AlphaFoldDB" id="A0A6A5UXP9"/>
<keyword evidence="3" id="KW-0732">Signal</keyword>
<proteinExistence type="predicted"/>
<protein>
    <recommendedName>
        <fullName evidence="6">Mid2 domain-containing protein</fullName>
    </recommendedName>
</protein>
<dbReference type="EMBL" id="ML976709">
    <property type="protein sequence ID" value="KAF1969438.1"/>
    <property type="molecule type" value="Genomic_DNA"/>
</dbReference>
<evidence type="ECO:0000256" key="3">
    <source>
        <dbReference type="SAM" id="SignalP"/>
    </source>
</evidence>
<reference evidence="4" key="1">
    <citation type="journal article" date="2020" name="Stud. Mycol.">
        <title>101 Dothideomycetes genomes: a test case for predicting lifestyles and emergence of pathogens.</title>
        <authorList>
            <person name="Haridas S."/>
            <person name="Albert R."/>
            <person name="Binder M."/>
            <person name="Bloem J."/>
            <person name="Labutti K."/>
            <person name="Salamov A."/>
            <person name="Andreopoulos B."/>
            <person name="Baker S."/>
            <person name="Barry K."/>
            <person name="Bills G."/>
            <person name="Bluhm B."/>
            <person name="Cannon C."/>
            <person name="Castanera R."/>
            <person name="Culley D."/>
            <person name="Daum C."/>
            <person name="Ezra D."/>
            <person name="Gonzalez J."/>
            <person name="Henrissat B."/>
            <person name="Kuo A."/>
            <person name="Liang C."/>
            <person name="Lipzen A."/>
            <person name="Lutzoni F."/>
            <person name="Magnuson J."/>
            <person name="Mondo S."/>
            <person name="Nolan M."/>
            <person name="Ohm R."/>
            <person name="Pangilinan J."/>
            <person name="Park H.-J."/>
            <person name="Ramirez L."/>
            <person name="Alfaro M."/>
            <person name="Sun H."/>
            <person name="Tritt A."/>
            <person name="Yoshinaga Y."/>
            <person name="Zwiers L.-H."/>
            <person name="Turgeon B."/>
            <person name="Goodwin S."/>
            <person name="Spatafora J."/>
            <person name="Crous P."/>
            <person name="Grigoriev I."/>
        </authorList>
    </citation>
    <scope>NUCLEOTIDE SEQUENCE</scope>
    <source>
        <strain evidence="4">CBS 107.79</strain>
    </source>
</reference>
<accession>A0A6A5UXP9</accession>
<name>A0A6A5UXP9_9PLEO</name>
<feature type="region of interest" description="Disordered" evidence="1">
    <location>
        <begin position="137"/>
        <end position="163"/>
    </location>
</feature>
<dbReference type="OrthoDB" id="3547571at2759"/>
<evidence type="ECO:0008006" key="6">
    <source>
        <dbReference type="Google" id="ProtNLM"/>
    </source>
</evidence>
<gene>
    <name evidence="4" type="ORF">BU23DRAFT_476798</name>
</gene>
<keyword evidence="2" id="KW-0472">Membrane</keyword>
<feature type="transmembrane region" description="Helical" evidence="2">
    <location>
        <begin position="203"/>
        <end position="227"/>
    </location>
</feature>
<sequence>MFLIDCLFILSIATASYATTSHAIICGYRDGDPQSPRTAQPGYECRVDTANGLWGFCAATVISARDCGLAGVCVDSRSCTEGCGRLFDRADITTFSCERSQFCSTVLLINGPDQSFEYIACGAEGRTDRLFPVPNTAEATATSSRSTSVPSNSLTNSASQPTATVVQTTSVPISTSSSVTISSSVSSASGSIPTSSKQEPMNLGAIVGGAIGALTVICLTILGIVLIRRKHGVKGQAMSPPDHTHHGRNEFVDDATLHAHNSGDAQKNYHWDSSHGLVEMYSGHHVNMEPVELSGQVQCTGTPKETT</sequence>
<evidence type="ECO:0000313" key="4">
    <source>
        <dbReference type="EMBL" id="KAF1969438.1"/>
    </source>
</evidence>
<organism evidence="4 5">
    <name type="scientific">Bimuria novae-zelandiae CBS 107.79</name>
    <dbReference type="NCBI Taxonomy" id="1447943"/>
    <lineage>
        <taxon>Eukaryota</taxon>
        <taxon>Fungi</taxon>
        <taxon>Dikarya</taxon>
        <taxon>Ascomycota</taxon>
        <taxon>Pezizomycotina</taxon>
        <taxon>Dothideomycetes</taxon>
        <taxon>Pleosporomycetidae</taxon>
        <taxon>Pleosporales</taxon>
        <taxon>Massarineae</taxon>
        <taxon>Didymosphaeriaceae</taxon>
        <taxon>Bimuria</taxon>
    </lineage>
</organism>
<feature type="compositionally biased region" description="Low complexity" evidence="1">
    <location>
        <begin position="137"/>
        <end position="155"/>
    </location>
</feature>
<feature type="signal peptide" evidence="3">
    <location>
        <begin position="1"/>
        <end position="18"/>
    </location>
</feature>
<evidence type="ECO:0000256" key="1">
    <source>
        <dbReference type="SAM" id="MobiDB-lite"/>
    </source>
</evidence>
<keyword evidence="2" id="KW-0812">Transmembrane</keyword>
<dbReference type="Proteomes" id="UP000800036">
    <property type="component" value="Unassembled WGS sequence"/>
</dbReference>
<keyword evidence="5" id="KW-1185">Reference proteome</keyword>
<keyword evidence="2" id="KW-1133">Transmembrane helix</keyword>
<feature type="chain" id="PRO_5025634874" description="Mid2 domain-containing protein" evidence="3">
    <location>
        <begin position="19"/>
        <end position="307"/>
    </location>
</feature>